<organism evidence="1 2">
    <name type="scientific">Brachyspira pilosicoli WesB</name>
    <dbReference type="NCBI Taxonomy" id="1161918"/>
    <lineage>
        <taxon>Bacteria</taxon>
        <taxon>Pseudomonadati</taxon>
        <taxon>Spirochaetota</taxon>
        <taxon>Spirochaetia</taxon>
        <taxon>Brachyspirales</taxon>
        <taxon>Brachyspiraceae</taxon>
        <taxon>Brachyspira</taxon>
    </lineage>
</organism>
<sequence length="32" mass="3778">MGLKLIPIYVIIKILNALRSINEEKVFCIYRI</sequence>
<dbReference type="AlphaFoldDB" id="K0JJE0"/>
<evidence type="ECO:0000313" key="2">
    <source>
        <dbReference type="Proteomes" id="UP000003759"/>
    </source>
</evidence>
<proteinExistence type="predicted"/>
<dbReference type="KEGG" id="bpw:WESB_1578"/>
<protein>
    <submittedName>
        <fullName evidence="1">Unclassified</fullName>
    </submittedName>
</protein>
<accession>K0JJE0</accession>
<dbReference type="HOGENOM" id="CLU_3388395_0_0_12"/>
<reference evidence="1 2" key="1">
    <citation type="journal article" date="2012" name="BMC Genomics">
        <title>Comparative genomics of Brachyspira pilosicoli strains: genome rearrangements, reductions and correlation of genetic compliment with phenotypic diversity.</title>
        <authorList>
            <person name="Mappley L.J."/>
            <person name="Black M.L."/>
            <person name="Abuoun M."/>
            <person name="Darby A.C."/>
            <person name="Woodward M.J."/>
            <person name="Parkhill J."/>
            <person name="Turner A.K."/>
            <person name="Bellgard M.I."/>
            <person name="La T."/>
            <person name="Phillips N.D."/>
            <person name="La Ragione R.M."/>
            <person name="Hampson D.J."/>
        </authorList>
    </citation>
    <scope>NUCLEOTIDE SEQUENCE [LARGE SCALE GENOMIC DNA]</scope>
    <source>
        <strain evidence="1">WesB</strain>
    </source>
</reference>
<evidence type="ECO:0000313" key="1">
    <source>
        <dbReference type="EMBL" id="CCG57044.1"/>
    </source>
</evidence>
<name>K0JJE0_BRAPL</name>
<gene>
    <name evidence="1" type="ORF">WESB_1578</name>
</gene>
<dbReference type="EMBL" id="HE793032">
    <property type="protein sequence ID" value="CCG57044.1"/>
    <property type="molecule type" value="Genomic_DNA"/>
</dbReference>
<dbReference type="Proteomes" id="UP000003759">
    <property type="component" value="Chromosome"/>
</dbReference>